<evidence type="ECO:0000256" key="3">
    <source>
        <dbReference type="SAM" id="MobiDB-lite"/>
    </source>
</evidence>
<dbReference type="AlphaFoldDB" id="A0A6V7QWT9"/>
<feature type="region of interest" description="Disordered" evidence="3">
    <location>
        <begin position="1"/>
        <end position="50"/>
    </location>
</feature>
<organism evidence="5">
    <name type="scientific">Ananas comosus var. bracteatus</name>
    <name type="common">red pineapple</name>
    <dbReference type="NCBI Taxonomy" id="296719"/>
    <lineage>
        <taxon>Eukaryota</taxon>
        <taxon>Viridiplantae</taxon>
        <taxon>Streptophyta</taxon>
        <taxon>Embryophyta</taxon>
        <taxon>Tracheophyta</taxon>
        <taxon>Spermatophyta</taxon>
        <taxon>Magnoliopsida</taxon>
        <taxon>Liliopsida</taxon>
        <taxon>Poales</taxon>
        <taxon>Bromeliaceae</taxon>
        <taxon>Bromelioideae</taxon>
        <taxon>Ananas</taxon>
    </lineage>
</organism>
<accession>A0A6V7QWT9</accession>
<dbReference type="InterPro" id="IPR044839">
    <property type="entry name" value="NDR1-like"/>
</dbReference>
<keyword evidence="2 4" id="KW-0472">Membrane</keyword>
<proteinExistence type="predicted"/>
<protein>
    <recommendedName>
        <fullName evidence="6">Late embryogenesis abundant protein LEA-2 subgroup domain-containing protein</fullName>
    </recommendedName>
</protein>
<feature type="compositionally biased region" description="Pro residues" evidence="3">
    <location>
        <begin position="9"/>
        <end position="31"/>
    </location>
</feature>
<evidence type="ECO:0008006" key="6">
    <source>
        <dbReference type="Google" id="ProtNLM"/>
    </source>
</evidence>
<sequence length="206" mass="22613">MAERSHPPLLRPGPTPPPSSPPPLAPSPSPPSSNRIPKPTRIRTRIPQQPQRRRCPCLSFLKWLLIAALALAVTFAISAIVFFAVVHPSAPKFTVDRVFVENPKKPAYDVAMHAANPSARMGIVYERGGKATLSHRGVNVAGGTTPGFQQGHRTRHGSGSCYRAHMRRHRRRLSGDERGVTCDVKVHGLVKDVRIASQTCKTNFRT</sequence>
<evidence type="ECO:0000256" key="4">
    <source>
        <dbReference type="SAM" id="Phobius"/>
    </source>
</evidence>
<dbReference type="PANTHER" id="PTHR31234">
    <property type="entry name" value="LATE EMBRYOGENESIS ABUNDANT (LEA) HYDROXYPROLINE-RICH GLYCOPROTEIN FAMILY"/>
    <property type="match status" value="1"/>
</dbReference>
<dbReference type="GO" id="GO:0005886">
    <property type="term" value="C:plasma membrane"/>
    <property type="evidence" value="ECO:0007669"/>
    <property type="project" value="TreeGrafter"/>
</dbReference>
<dbReference type="PANTHER" id="PTHR31234:SF68">
    <property type="entry name" value="EXPRESSED PROTEIN"/>
    <property type="match status" value="1"/>
</dbReference>
<feature type="transmembrane region" description="Helical" evidence="4">
    <location>
        <begin position="60"/>
        <end position="86"/>
    </location>
</feature>
<evidence type="ECO:0000313" key="5">
    <source>
        <dbReference type="EMBL" id="CAD1847337.1"/>
    </source>
</evidence>
<reference evidence="5" key="1">
    <citation type="submission" date="2020-07" db="EMBL/GenBank/DDBJ databases">
        <authorList>
            <person name="Lin J."/>
        </authorList>
    </citation>
    <scope>NUCLEOTIDE SEQUENCE</scope>
</reference>
<keyword evidence="4" id="KW-0812">Transmembrane</keyword>
<comment type="subcellular location">
    <subcellularLocation>
        <location evidence="1">Membrane</location>
    </subcellularLocation>
</comment>
<keyword evidence="4" id="KW-1133">Transmembrane helix</keyword>
<dbReference type="EMBL" id="CAJEUB010000051">
    <property type="protein sequence ID" value="CAD1847337.1"/>
    <property type="molecule type" value="Genomic_DNA"/>
</dbReference>
<name>A0A6V7QWT9_ANACO</name>
<evidence type="ECO:0000256" key="1">
    <source>
        <dbReference type="ARBA" id="ARBA00004370"/>
    </source>
</evidence>
<gene>
    <name evidence="5" type="ORF">CB5_LOCUS30548</name>
</gene>
<evidence type="ECO:0000256" key="2">
    <source>
        <dbReference type="ARBA" id="ARBA00023136"/>
    </source>
</evidence>
<dbReference type="GO" id="GO:0098542">
    <property type="term" value="P:defense response to other organism"/>
    <property type="evidence" value="ECO:0007669"/>
    <property type="project" value="InterPro"/>
</dbReference>